<dbReference type="SUPFAM" id="SSF52540">
    <property type="entry name" value="P-loop containing nucleoside triphosphate hydrolases"/>
    <property type="match status" value="2"/>
</dbReference>
<dbReference type="GO" id="GO:0016787">
    <property type="term" value="F:hydrolase activity"/>
    <property type="evidence" value="ECO:0007669"/>
    <property type="project" value="UniProtKB-KW"/>
</dbReference>
<dbReference type="Gene3D" id="3.40.50.300">
    <property type="entry name" value="P-loop containing nucleotide triphosphate hydrolases"/>
    <property type="match status" value="2"/>
</dbReference>
<dbReference type="GO" id="GO:0003678">
    <property type="term" value="F:DNA helicase activity"/>
    <property type="evidence" value="ECO:0007669"/>
    <property type="project" value="TreeGrafter"/>
</dbReference>
<feature type="non-terminal residue" evidence="5">
    <location>
        <position position="1"/>
    </location>
</feature>
<dbReference type="SUPFAM" id="SSF143517">
    <property type="entry name" value="TRCF domain-like"/>
    <property type="match status" value="1"/>
</dbReference>
<name>A0A382MX99_9ZZZZ</name>
<dbReference type="PROSITE" id="PS51194">
    <property type="entry name" value="HELICASE_CTER"/>
    <property type="match status" value="1"/>
</dbReference>
<proteinExistence type="predicted"/>
<evidence type="ECO:0000313" key="5">
    <source>
        <dbReference type="EMBL" id="SVC52745.1"/>
    </source>
</evidence>
<evidence type="ECO:0008006" key="6">
    <source>
        <dbReference type="Google" id="ProtNLM"/>
    </source>
</evidence>
<feature type="domain" description="Helicase ATP-binding" evidence="3">
    <location>
        <begin position="1"/>
        <end position="70"/>
    </location>
</feature>
<dbReference type="InterPro" id="IPR047112">
    <property type="entry name" value="RecG/Mfd"/>
</dbReference>
<reference evidence="5" key="1">
    <citation type="submission" date="2018-05" db="EMBL/GenBank/DDBJ databases">
        <authorList>
            <person name="Lanie J.A."/>
            <person name="Ng W.-L."/>
            <person name="Kazmierczak K.M."/>
            <person name="Andrzejewski T.M."/>
            <person name="Davidsen T.M."/>
            <person name="Wayne K.J."/>
            <person name="Tettelin H."/>
            <person name="Glass J.I."/>
            <person name="Rusch D."/>
            <person name="Podicherti R."/>
            <person name="Tsui H.-C.T."/>
            <person name="Winkler M.E."/>
        </authorList>
    </citation>
    <scope>NUCLEOTIDE SEQUENCE</scope>
</reference>
<feature type="domain" description="Helicase C-terminal" evidence="4">
    <location>
        <begin position="92"/>
        <end position="245"/>
    </location>
</feature>
<dbReference type="InterPro" id="IPR027417">
    <property type="entry name" value="P-loop_NTPase"/>
</dbReference>
<gene>
    <name evidence="5" type="ORF">METZ01_LOCUS305599</name>
</gene>
<evidence type="ECO:0000259" key="3">
    <source>
        <dbReference type="PROSITE" id="PS51192"/>
    </source>
</evidence>
<dbReference type="PANTHER" id="PTHR47964">
    <property type="entry name" value="ATP-DEPENDENT DNA HELICASE HOMOLOG RECG, CHLOROPLASTIC"/>
    <property type="match status" value="1"/>
</dbReference>
<dbReference type="SMART" id="SM00982">
    <property type="entry name" value="TRCF"/>
    <property type="match status" value="1"/>
</dbReference>
<dbReference type="SMART" id="SM00490">
    <property type="entry name" value="HELICc"/>
    <property type="match status" value="1"/>
</dbReference>
<keyword evidence="2" id="KW-0547">Nucleotide-binding</keyword>
<dbReference type="Pfam" id="PF03461">
    <property type="entry name" value="TRCF"/>
    <property type="match status" value="1"/>
</dbReference>
<dbReference type="AlphaFoldDB" id="A0A382MX99"/>
<dbReference type="InterPro" id="IPR037235">
    <property type="entry name" value="TRCF-like_C_D7"/>
</dbReference>
<organism evidence="5">
    <name type="scientific">marine metagenome</name>
    <dbReference type="NCBI Taxonomy" id="408172"/>
    <lineage>
        <taxon>unclassified sequences</taxon>
        <taxon>metagenomes</taxon>
        <taxon>ecological metagenomes</taxon>
    </lineage>
</organism>
<keyword evidence="2" id="KW-0067">ATP-binding</keyword>
<feature type="non-terminal residue" evidence="5">
    <location>
        <position position="377"/>
    </location>
</feature>
<dbReference type="InterPro" id="IPR005118">
    <property type="entry name" value="TRCF_C"/>
</dbReference>
<dbReference type="GO" id="GO:0006281">
    <property type="term" value="P:DNA repair"/>
    <property type="evidence" value="ECO:0007669"/>
    <property type="project" value="InterPro"/>
</dbReference>
<keyword evidence="1" id="KW-0378">Hydrolase</keyword>
<keyword evidence="2" id="KW-0347">Helicase</keyword>
<dbReference type="PANTHER" id="PTHR47964:SF1">
    <property type="entry name" value="ATP-DEPENDENT DNA HELICASE HOMOLOG RECG, CHLOROPLASTIC"/>
    <property type="match status" value="1"/>
</dbReference>
<accession>A0A382MX99</accession>
<protein>
    <recommendedName>
        <fullName evidence="6">Helicase C-terminal domain-containing protein</fullName>
    </recommendedName>
</protein>
<evidence type="ECO:0000259" key="4">
    <source>
        <dbReference type="PROSITE" id="PS51194"/>
    </source>
</evidence>
<dbReference type="PROSITE" id="PS51192">
    <property type="entry name" value="HELICASE_ATP_BIND_1"/>
    <property type="match status" value="1"/>
</dbReference>
<dbReference type="EMBL" id="UINC01096120">
    <property type="protein sequence ID" value="SVC52745.1"/>
    <property type="molecule type" value="Genomic_DNA"/>
</dbReference>
<evidence type="ECO:0000256" key="2">
    <source>
        <dbReference type="ARBA" id="ARBA00022806"/>
    </source>
</evidence>
<sequence length="377" mass="42061">LIGTHRILQKDVEFKDLGLVVVDDEQRFGVTHKERFKQLRQEVDVLTLTATPIPRTLSMALAGVRDMTTVHTPPEERLPVRTFVSEYDDSIVQESILRELDRGGQVFFLHNRVSTIHDWANRIQELVPQAKVSVGHGRMEEDELAGVMAAFMDGNADVLVSTTIIEAGLDLPNANTIIVHKPELLGLAQMYQLRGRVGRGVRHAYAYFLVPQGARITEAAQKRLKAIVAYQELGSGFRIAMKDLEIRGAGNILGAEQSGMVHSVGFDLYTRLLEEAVADLKNQNVGDRSVRQAELPEVAVDIPIEAFIPEDYIEDLPLRLGAYQRLARAADLEEVVIISSDLRDRFGPSPNEVDNLIYVVRIKILANNADVESVIRE</sequence>
<dbReference type="InterPro" id="IPR001650">
    <property type="entry name" value="Helicase_C-like"/>
</dbReference>
<dbReference type="Pfam" id="PF00271">
    <property type="entry name" value="Helicase_C"/>
    <property type="match status" value="1"/>
</dbReference>
<dbReference type="InterPro" id="IPR014001">
    <property type="entry name" value="Helicase_ATP-bd"/>
</dbReference>
<dbReference type="Gene3D" id="3.90.1150.50">
    <property type="entry name" value="Transcription-repair-coupling factor, D7 domain"/>
    <property type="match status" value="1"/>
</dbReference>
<evidence type="ECO:0000256" key="1">
    <source>
        <dbReference type="ARBA" id="ARBA00022801"/>
    </source>
</evidence>